<evidence type="ECO:0008006" key="3">
    <source>
        <dbReference type="Google" id="ProtNLM"/>
    </source>
</evidence>
<dbReference type="AlphaFoldDB" id="A0A177NNE3"/>
<keyword evidence="2" id="KW-1185">Reference proteome</keyword>
<reference evidence="1 2" key="1">
    <citation type="submission" date="2016-03" db="EMBL/GenBank/DDBJ databases">
        <authorList>
            <person name="Ploux O."/>
        </authorList>
    </citation>
    <scope>NUCLEOTIDE SEQUENCE [LARGE SCALE GENOMIC DNA]</scope>
    <source>
        <strain evidence="1 2">R-45370</strain>
    </source>
</reference>
<dbReference type="Pfam" id="PF10973">
    <property type="entry name" value="DUF2799"/>
    <property type="match status" value="1"/>
</dbReference>
<dbReference type="InterPro" id="IPR021242">
    <property type="entry name" value="DUF2799"/>
</dbReference>
<evidence type="ECO:0000313" key="2">
    <source>
        <dbReference type="Proteomes" id="UP000078476"/>
    </source>
</evidence>
<accession>A0A177NNE3</accession>
<dbReference type="Proteomes" id="UP000078476">
    <property type="component" value="Unassembled WGS sequence"/>
</dbReference>
<protein>
    <recommendedName>
        <fullName evidence="3">DNA repair protein</fullName>
    </recommendedName>
</protein>
<dbReference type="OrthoDB" id="5917215at2"/>
<gene>
    <name evidence="1" type="ORF">A1359_03705</name>
</gene>
<name>A0A177NNE3_9GAMM</name>
<evidence type="ECO:0000313" key="1">
    <source>
        <dbReference type="EMBL" id="OAI19411.1"/>
    </source>
</evidence>
<sequence length="190" mass="22164">MLAELHMRHLLGILSFIVLSGCATLSQEECVRGDWFGLGVNDGRTGETMTRLDSHQKACMEYGIAVNSEAYFAGREQGLREYCQLDNAFRIGLSGQPYHHVCPPSIDGLFTHYYSAAYFVYEDHAELQALDNELSSKENYLHDKKLTDKDRARIRNEISDLDRRRYRLRDDLYYHERQLDDLRREANSYR</sequence>
<dbReference type="EMBL" id="LUUI01000066">
    <property type="protein sequence ID" value="OAI19411.1"/>
    <property type="molecule type" value="Genomic_DNA"/>
</dbReference>
<organism evidence="1 2">
    <name type="scientific">Methylomonas lenta</name>
    <dbReference type="NCBI Taxonomy" id="980561"/>
    <lineage>
        <taxon>Bacteria</taxon>
        <taxon>Pseudomonadati</taxon>
        <taxon>Pseudomonadota</taxon>
        <taxon>Gammaproteobacteria</taxon>
        <taxon>Methylococcales</taxon>
        <taxon>Methylococcaceae</taxon>
        <taxon>Methylomonas</taxon>
    </lineage>
</organism>
<dbReference type="STRING" id="980561.A1359_03705"/>
<proteinExistence type="predicted"/>
<comment type="caution">
    <text evidence="1">The sequence shown here is derived from an EMBL/GenBank/DDBJ whole genome shotgun (WGS) entry which is preliminary data.</text>
</comment>